<evidence type="ECO:0000256" key="2">
    <source>
        <dbReference type="ARBA" id="ARBA00022692"/>
    </source>
</evidence>
<dbReference type="STRING" id="741276.A0A2S5B4I5"/>
<keyword evidence="3" id="KW-1133">Transmembrane helix</keyword>
<evidence type="ECO:0000313" key="6">
    <source>
        <dbReference type="EMBL" id="POY71690.1"/>
    </source>
</evidence>
<keyword evidence="4" id="KW-0472">Membrane</keyword>
<dbReference type="InterPro" id="IPR027469">
    <property type="entry name" value="Cation_efflux_TMD_sf"/>
</dbReference>
<feature type="compositionally biased region" description="Polar residues" evidence="5">
    <location>
        <begin position="109"/>
        <end position="129"/>
    </location>
</feature>
<evidence type="ECO:0000256" key="4">
    <source>
        <dbReference type="ARBA" id="ARBA00023136"/>
    </source>
</evidence>
<dbReference type="AlphaFoldDB" id="A0A2S5B4I5"/>
<reference evidence="6 7" key="1">
    <citation type="journal article" date="2018" name="Front. Microbiol.">
        <title>Prospects for Fungal Bioremediation of Acidic Radioactive Waste Sites: Characterization and Genome Sequence of Rhodotorula taiwanensis MD1149.</title>
        <authorList>
            <person name="Tkavc R."/>
            <person name="Matrosova V.Y."/>
            <person name="Grichenko O.E."/>
            <person name="Gostincar C."/>
            <person name="Volpe R.P."/>
            <person name="Klimenkova P."/>
            <person name="Gaidamakova E.K."/>
            <person name="Zhou C.E."/>
            <person name="Stewart B.J."/>
            <person name="Lyman M.G."/>
            <person name="Malfatti S.A."/>
            <person name="Rubinfeld B."/>
            <person name="Courtot M."/>
            <person name="Singh J."/>
            <person name="Dalgard C.L."/>
            <person name="Hamilton T."/>
            <person name="Frey K.G."/>
            <person name="Gunde-Cimerman N."/>
            <person name="Dugan L."/>
            <person name="Daly M.J."/>
        </authorList>
    </citation>
    <scope>NUCLEOTIDE SEQUENCE [LARGE SCALE GENOMIC DNA]</scope>
    <source>
        <strain evidence="6 7">MD1149</strain>
    </source>
</reference>
<keyword evidence="2" id="KW-0812">Transmembrane</keyword>
<dbReference type="EMBL" id="PJQD01000074">
    <property type="protein sequence ID" value="POY71690.1"/>
    <property type="molecule type" value="Genomic_DNA"/>
</dbReference>
<sequence length="513" mass="53718">MSMLAAVQEEPEEAFTSESVAQLAPAPSPWHDRHHSRVHSRNLSVFFPRPDQQAPGDPFGAGSRPTQSPPSPVDIRGPARQASPLTRDANGADGSRPAQRRGHHHRHSVSMQIPSPSTLRSTGVSNESQAGKDWSDSERPFPSHRNAPSDAPVSSSPRSSPLSWAVAFAQIAIGAFLWIRGQGLESLSTTGLGYLVVFDGAAVLLDVYVAGRIKRHAFRSSGTSLVAKQEPQARIRLPYGLHRLSTLSHFAQSIYLLFSAIYISKESIEHVLLLSSSGEQAGGHVHGHGTAAAGAAAIDGAAAGIRAAGITPFPVPLLALSLSAVLAGFLSIAARNHEALTSCARLDLSGASAGSRRGVTRTSAGPANPFTLALLGSTLTILAAACSLPPSLFAAFDKFFALLEAAIIFHIARPAALASAQILAQAMPRLGSATAQPQAWLHADSLQLPAVQDAKLSHIWLRNEASSSRSALVAVADVTLAGSASDAQALQVAESRPLASVELDLVVDVRRSA</sequence>
<comment type="subcellular location">
    <subcellularLocation>
        <location evidence="1">Membrane</location>
        <topology evidence="1">Multi-pass membrane protein</topology>
    </subcellularLocation>
</comment>
<dbReference type="GO" id="GO:0016020">
    <property type="term" value="C:membrane"/>
    <property type="evidence" value="ECO:0007669"/>
    <property type="project" value="UniProtKB-SubCell"/>
</dbReference>
<feature type="compositionally biased region" description="Basic residues" evidence="5">
    <location>
        <begin position="98"/>
        <end position="108"/>
    </location>
</feature>
<accession>A0A2S5B4I5</accession>
<dbReference type="OrthoDB" id="5382797at2759"/>
<organism evidence="6 7">
    <name type="scientific">Rhodotorula taiwanensis</name>
    <dbReference type="NCBI Taxonomy" id="741276"/>
    <lineage>
        <taxon>Eukaryota</taxon>
        <taxon>Fungi</taxon>
        <taxon>Dikarya</taxon>
        <taxon>Basidiomycota</taxon>
        <taxon>Pucciniomycotina</taxon>
        <taxon>Microbotryomycetes</taxon>
        <taxon>Sporidiobolales</taxon>
        <taxon>Sporidiobolaceae</taxon>
        <taxon>Rhodotorula</taxon>
    </lineage>
</organism>
<name>A0A2S5B4I5_9BASI</name>
<dbReference type="Proteomes" id="UP000237144">
    <property type="component" value="Unassembled WGS sequence"/>
</dbReference>
<evidence type="ECO:0000256" key="5">
    <source>
        <dbReference type="SAM" id="MobiDB-lite"/>
    </source>
</evidence>
<keyword evidence="7" id="KW-1185">Reference proteome</keyword>
<feature type="region of interest" description="Disordered" evidence="5">
    <location>
        <begin position="1"/>
        <end position="156"/>
    </location>
</feature>
<dbReference type="Gene3D" id="1.20.1510.10">
    <property type="entry name" value="Cation efflux protein transmembrane domain"/>
    <property type="match status" value="1"/>
</dbReference>
<evidence type="ECO:0000256" key="1">
    <source>
        <dbReference type="ARBA" id="ARBA00004141"/>
    </source>
</evidence>
<protein>
    <submittedName>
        <fullName evidence="6">Uncharacterized protein</fullName>
    </submittedName>
</protein>
<proteinExistence type="predicted"/>
<comment type="caution">
    <text evidence="6">The sequence shown here is derived from an EMBL/GenBank/DDBJ whole genome shotgun (WGS) entry which is preliminary data.</text>
</comment>
<evidence type="ECO:0000313" key="7">
    <source>
        <dbReference type="Proteomes" id="UP000237144"/>
    </source>
</evidence>
<gene>
    <name evidence="6" type="ORF">BMF94_5282</name>
</gene>
<evidence type="ECO:0000256" key="3">
    <source>
        <dbReference type="ARBA" id="ARBA00022989"/>
    </source>
</evidence>